<sequence length="193" mass="20921">MKVALWRVPLVQAPEPQNGRNERRRTAWGGRRPLPRGRRFGRIARNAVAGGPDIDTANRSAETAQTARTSASRLTAYSSCQQTAASHAADACAAMSCAPSSRPAALPGSTRSRSGTSTLLQEIASAELAVDGEIEERQLSDRPAHFKPNPDRPHVFWLKRSLLTDENLCSMDIGTQYGGVHDRTSATPPPRRP</sequence>
<name>W6RM69_9HYPH</name>
<feature type="region of interest" description="Disordered" evidence="1">
    <location>
        <begin position="174"/>
        <end position="193"/>
    </location>
</feature>
<proteinExistence type="predicted"/>
<evidence type="ECO:0000313" key="3">
    <source>
        <dbReference type="Proteomes" id="UP000019443"/>
    </source>
</evidence>
<geneLocation type="plasmid" evidence="2 3">
    <name>pLPU83d</name>
</geneLocation>
<keyword evidence="3" id="KW-1185">Reference proteome</keyword>
<dbReference type="PATRIC" id="fig|348824.6.peg.6525"/>
<gene>
    <name evidence="2" type="ORF">LPU83_pLPU83d_0852</name>
</gene>
<evidence type="ECO:0000256" key="1">
    <source>
        <dbReference type="SAM" id="MobiDB-lite"/>
    </source>
</evidence>
<organism evidence="2 3">
    <name type="scientific">Rhizobium favelukesii</name>
    <dbReference type="NCBI Taxonomy" id="348824"/>
    <lineage>
        <taxon>Bacteria</taxon>
        <taxon>Pseudomonadati</taxon>
        <taxon>Pseudomonadota</taxon>
        <taxon>Alphaproteobacteria</taxon>
        <taxon>Hyphomicrobiales</taxon>
        <taxon>Rhizobiaceae</taxon>
        <taxon>Rhizobium/Agrobacterium group</taxon>
        <taxon>Rhizobium</taxon>
    </lineage>
</organism>
<feature type="region of interest" description="Disordered" evidence="1">
    <location>
        <begin position="14"/>
        <end position="40"/>
    </location>
</feature>
<protein>
    <submittedName>
        <fullName evidence="2">Uncharacterized protein</fullName>
    </submittedName>
</protein>
<dbReference type="AlphaFoldDB" id="W6RM69"/>
<reference evidence="2" key="1">
    <citation type="submission" date="2013-11" db="EMBL/GenBank/DDBJ databases">
        <title>Draft genome sequence of the broad-host-range Rhizobium sp. LPU83 strain, a member of the low-genetic diversity Oregon-like Rhizobium sp. group.</title>
        <authorList>
            <person name="Wibberg D."/>
            <person name="Puehler A."/>
            <person name="Schlueter A."/>
        </authorList>
    </citation>
    <scope>NUCLEOTIDE SEQUENCE [LARGE SCALE GENOMIC DNA]</scope>
    <source>
        <strain evidence="2">LPU83</strain>
        <plasmid evidence="2">pLPU83d</plasmid>
    </source>
</reference>
<dbReference type="HOGENOM" id="CLU_1407777_0_0_5"/>
<evidence type="ECO:0000313" key="2">
    <source>
        <dbReference type="EMBL" id="CDM62222.1"/>
    </source>
</evidence>
<dbReference type="EMBL" id="HG916855">
    <property type="protein sequence ID" value="CDM62222.1"/>
    <property type="molecule type" value="Genomic_DNA"/>
</dbReference>
<accession>W6RM69</accession>
<keyword evidence="2" id="KW-0614">Plasmid</keyword>
<dbReference type="KEGG" id="rhl:LPU83_pLPU83d_0852"/>
<dbReference type="Proteomes" id="UP000019443">
    <property type="component" value="Plasmid pLPU83d"/>
</dbReference>